<dbReference type="AlphaFoldDB" id="A0A0H2S0X3"/>
<keyword evidence="3" id="KW-1185">Reference proteome</keyword>
<evidence type="ECO:0000259" key="1">
    <source>
        <dbReference type="Pfam" id="PF26138"/>
    </source>
</evidence>
<protein>
    <recommendedName>
        <fullName evidence="1">DUF8040 domain-containing protein</fullName>
    </recommendedName>
</protein>
<dbReference type="InParanoid" id="A0A0H2S0X3"/>
<feature type="non-terminal residue" evidence="2">
    <location>
        <position position="65"/>
    </location>
</feature>
<dbReference type="Pfam" id="PF26138">
    <property type="entry name" value="DUF8040"/>
    <property type="match status" value="1"/>
</dbReference>
<dbReference type="OrthoDB" id="2430314at2759"/>
<name>A0A0H2S0X3_9AGAM</name>
<dbReference type="Proteomes" id="UP000053477">
    <property type="component" value="Unassembled WGS sequence"/>
</dbReference>
<reference evidence="2 3" key="1">
    <citation type="submission" date="2015-04" db="EMBL/GenBank/DDBJ databases">
        <title>Complete genome sequence of Schizopora paradoxa KUC8140, a cosmopolitan wood degrader in East Asia.</title>
        <authorList>
            <consortium name="DOE Joint Genome Institute"/>
            <person name="Min B."/>
            <person name="Park H."/>
            <person name="Jang Y."/>
            <person name="Kim J.-J."/>
            <person name="Kim K.H."/>
            <person name="Pangilinan J."/>
            <person name="Lipzen A."/>
            <person name="Riley R."/>
            <person name="Grigoriev I.V."/>
            <person name="Spatafora J.W."/>
            <person name="Choi I.-G."/>
        </authorList>
    </citation>
    <scope>NUCLEOTIDE SEQUENCE [LARGE SCALE GENOMIC DNA]</scope>
    <source>
        <strain evidence="2 3">KUC8140</strain>
    </source>
</reference>
<evidence type="ECO:0000313" key="2">
    <source>
        <dbReference type="EMBL" id="KLO17659.1"/>
    </source>
</evidence>
<organism evidence="2 3">
    <name type="scientific">Schizopora paradoxa</name>
    <dbReference type="NCBI Taxonomy" id="27342"/>
    <lineage>
        <taxon>Eukaryota</taxon>
        <taxon>Fungi</taxon>
        <taxon>Dikarya</taxon>
        <taxon>Basidiomycota</taxon>
        <taxon>Agaricomycotina</taxon>
        <taxon>Agaricomycetes</taxon>
        <taxon>Hymenochaetales</taxon>
        <taxon>Schizoporaceae</taxon>
        <taxon>Schizopora</taxon>
    </lineage>
</organism>
<feature type="domain" description="DUF8040" evidence="1">
    <location>
        <begin position="5"/>
        <end position="65"/>
    </location>
</feature>
<evidence type="ECO:0000313" key="3">
    <source>
        <dbReference type="Proteomes" id="UP000053477"/>
    </source>
</evidence>
<sequence>PMYNSPRTGQMYFEELYQGHHQRFYNEFGMSKLVFRRLQMELATYGGFTHTRYTTMDEQLAIFLH</sequence>
<accession>A0A0H2S0X3</accession>
<gene>
    <name evidence="2" type="ORF">SCHPADRAFT_797797</name>
</gene>
<proteinExistence type="predicted"/>
<feature type="non-terminal residue" evidence="2">
    <location>
        <position position="1"/>
    </location>
</feature>
<dbReference type="EMBL" id="KQ085902">
    <property type="protein sequence ID" value="KLO17659.1"/>
    <property type="molecule type" value="Genomic_DNA"/>
</dbReference>
<dbReference type="InterPro" id="IPR058353">
    <property type="entry name" value="DUF8040"/>
</dbReference>